<sequence>MPWSISTATQSAQPSTYQLIPDQTVDVCSTLKNELRKEFDSLRKRVDYITEHIVRNMEQQAALERNTEGSPGDGCAHHDLSTCRLPLSTEDAYNEFIGGMSRTPDYANEAIE</sequence>
<organism evidence="1">
    <name type="scientific">Schistocephalus solidus</name>
    <name type="common">Tapeworm</name>
    <dbReference type="NCBI Taxonomy" id="70667"/>
    <lineage>
        <taxon>Eukaryota</taxon>
        <taxon>Metazoa</taxon>
        <taxon>Spiralia</taxon>
        <taxon>Lophotrochozoa</taxon>
        <taxon>Platyhelminthes</taxon>
        <taxon>Cestoda</taxon>
        <taxon>Eucestoda</taxon>
        <taxon>Diphyllobothriidea</taxon>
        <taxon>Diphyllobothriidae</taxon>
        <taxon>Schistocephalus</taxon>
    </lineage>
</organism>
<evidence type="ECO:0000313" key="1">
    <source>
        <dbReference type="EMBL" id="JAP55004.1"/>
    </source>
</evidence>
<reference evidence="1" key="1">
    <citation type="submission" date="2016-01" db="EMBL/GenBank/DDBJ databases">
        <title>Reference transcriptome for the parasite Schistocephalus solidus: insights into the molecular evolution of parasitism.</title>
        <authorList>
            <person name="Hebert F.O."/>
            <person name="Grambauer S."/>
            <person name="Barber I."/>
            <person name="Landry C.R."/>
            <person name="Aubin-Horth N."/>
        </authorList>
    </citation>
    <scope>NUCLEOTIDE SEQUENCE</scope>
</reference>
<dbReference type="EMBL" id="GEEE01008221">
    <property type="protein sequence ID" value="JAP55004.1"/>
    <property type="molecule type" value="Transcribed_RNA"/>
</dbReference>
<dbReference type="AlphaFoldDB" id="A0A0X3PT95"/>
<proteinExistence type="predicted"/>
<feature type="non-terminal residue" evidence="1">
    <location>
        <position position="112"/>
    </location>
</feature>
<accession>A0A0X3PT95</accession>
<protein>
    <submittedName>
        <fullName evidence="1">Uncharacterized protein</fullName>
    </submittedName>
</protein>
<name>A0A0X3PT95_SCHSO</name>
<gene>
    <name evidence="1" type="ORF">TR104321</name>
</gene>